<dbReference type="InterPro" id="IPR036388">
    <property type="entry name" value="WH-like_DNA-bd_sf"/>
</dbReference>
<name>A0A934RSF5_9BACT</name>
<dbReference type="RefSeq" id="WP_200392238.1">
    <property type="nucleotide sequence ID" value="NZ_JAENIO010000032.1"/>
</dbReference>
<evidence type="ECO:0000313" key="2">
    <source>
        <dbReference type="EMBL" id="MBK1834806.1"/>
    </source>
</evidence>
<dbReference type="InterPro" id="IPR053812">
    <property type="entry name" value="HTH_Sigma70_ECF-like"/>
</dbReference>
<evidence type="ECO:0000313" key="3">
    <source>
        <dbReference type="Proteomes" id="UP000604083"/>
    </source>
</evidence>
<reference evidence="2" key="1">
    <citation type="submission" date="2021-01" db="EMBL/GenBank/DDBJ databases">
        <title>Modified the classification status of verrucomicrobia.</title>
        <authorList>
            <person name="Feng X."/>
        </authorList>
    </citation>
    <scope>NUCLEOTIDE SEQUENCE</scope>
    <source>
        <strain evidence="2">KCTC 12986</strain>
    </source>
</reference>
<feature type="domain" description="RNA polymerase sigma-70 ECF-like HTH" evidence="1">
    <location>
        <begin position="1"/>
        <end position="177"/>
    </location>
</feature>
<dbReference type="InterPro" id="IPR014284">
    <property type="entry name" value="RNA_pol_sigma-70_dom"/>
</dbReference>
<gene>
    <name evidence="2" type="ORF">JIN78_12105</name>
</gene>
<proteinExistence type="predicted"/>
<evidence type="ECO:0000259" key="1">
    <source>
        <dbReference type="Pfam" id="PF07638"/>
    </source>
</evidence>
<dbReference type="NCBIfam" id="TIGR02937">
    <property type="entry name" value="sigma70-ECF"/>
    <property type="match status" value="1"/>
</dbReference>
<dbReference type="SUPFAM" id="SSF88659">
    <property type="entry name" value="Sigma3 and sigma4 domains of RNA polymerase sigma factors"/>
    <property type="match status" value="1"/>
</dbReference>
<dbReference type="Proteomes" id="UP000604083">
    <property type="component" value="Unassembled WGS sequence"/>
</dbReference>
<organism evidence="2 3">
    <name type="scientific">Roseibacillus ishigakijimensis</name>
    <dbReference type="NCBI Taxonomy" id="454146"/>
    <lineage>
        <taxon>Bacteria</taxon>
        <taxon>Pseudomonadati</taxon>
        <taxon>Verrucomicrobiota</taxon>
        <taxon>Verrucomicrobiia</taxon>
        <taxon>Verrucomicrobiales</taxon>
        <taxon>Verrucomicrobiaceae</taxon>
        <taxon>Roseibacillus</taxon>
    </lineage>
</organism>
<dbReference type="Pfam" id="PF07638">
    <property type="entry name" value="Sigma70_ECF"/>
    <property type="match status" value="1"/>
</dbReference>
<accession>A0A934RSF5</accession>
<dbReference type="NCBIfam" id="TIGR02999">
    <property type="entry name" value="Sig-70_X6"/>
    <property type="match status" value="1"/>
</dbReference>
<keyword evidence="3" id="KW-1185">Reference proteome</keyword>
<sequence>MSNLDRLLSHASQGGAALSAELLPLVYDELRHLAARRLSGNRAVTLQATELVHEAWVKLSSADLPLWNDRAHFFRAAALAMRRIIVDRAREKAALKRGQGQVPLDLSTLDIAAVTPDERVLMVDDALTRLEKESPESARLITLKFFGGLTNEELADSEGVAERTIRRRWDFAKARLYHLLSETPPPAP</sequence>
<dbReference type="AlphaFoldDB" id="A0A934RSF5"/>
<dbReference type="InterPro" id="IPR011517">
    <property type="entry name" value="RNA_pol_sigma70_ECF-like"/>
</dbReference>
<protein>
    <submittedName>
        <fullName evidence="2">Sigma-70 family RNA polymerase sigma factor</fullName>
    </submittedName>
</protein>
<dbReference type="InterPro" id="IPR013324">
    <property type="entry name" value="RNA_pol_sigma_r3/r4-like"/>
</dbReference>
<dbReference type="Gene3D" id="1.10.10.10">
    <property type="entry name" value="Winged helix-like DNA-binding domain superfamily/Winged helix DNA-binding domain"/>
    <property type="match status" value="1"/>
</dbReference>
<dbReference type="GO" id="GO:0006352">
    <property type="term" value="P:DNA-templated transcription initiation"/>
    <property type="evidence" value="ECO:0007669"/>
    <property type="project" value="InterPro"/>
</dbReference>
<dbReference type="EMBL" id="JAENIO010000032">
    <property type="protein sequence ID" value="MBK1834806.1"/>
    <property type="molecule type" value="Genomic_DNA"/>
</dbReference>
<comment type="caution">
    <text evidence="2">The sequence shown here is derived from an EMBL/GenBank/DDBJ whole genome shotgun (WGS) entry which is preliminary data.</text>
</comment>
<dbReference type="GO" id="GO:0003700">
    <property type="term" value="F:DNA-binding transcription factor activity"/>
    <property type="evidence" value="ECO:0007669"/>
    <property type="project" value="InterPro"/>
</dbReference>